<comment type="caution">
    <text evidence="4">The sequence shown here is derived from an EMBL/GenBank/DDBJ whole genome shotgun (WGS) entry which is preliminary data.</text>
</comment>
<sequence length="280" mass="31071">MTTLRNLSAFVKGSIVLLCLACMYFVIPTAHASAETVKIYLDPGHGGTDTGAIGNGLREKDLTLDIALRIRNILNAEYTGHEIRMSRTSDVYPTLTQRTTDANNWGANFFLSVHINSGGGSGYEDYSYPNAGAPTTTYQNLIHQEIMKTIDFDDRGIKTNNFHVLRETNMPAVLTENGFIDQVEDAQKLGNATFREQLARGHVNGLVKAFGLQKKTFLIRVKPVELYYYNQPDWNARAGTVKKGDVFTVVETLTVNGAKMYKLKSGNYITANPSYVEVVQ</sequence>
<dbReference type="EMBL" id="JOTM01000012">
    <property type="protein sequence ID" value="KEK23802.1"/>
    <property type="molecule type" value="Genomic_DNA"/>
</dbReference>
<dbReference type="CDD" id="cd02696">
    <property type="entry name" value="MurNAc-LAA"/>
    <property type="match status" value="1"/>
</dbReference>
<dbReference type="RefSeq" id="WP_051725791.1">
    <property type="nucleotide sequence ID" value="NZ_JOTM01000012.1"/>
</dbReference>
<dbReference type="GO" id="GO:0009253">
    <property type="term" value="P:peptidoglycan catabolic process"/>
    <property type="evidence" value="ECO:0007669"/>
    <property type="project" value="InterPro"/>
</dbReference>
<name>A0A073KBG8_9BACI</name>
<evidence type="ECO:0000256" key="1">
    <source>
        <dbReference type="ARBA" id="ARBA00022801"/>
    </source>
</evidence>
<gene>
    <name evidence="4" type="ORF">BAGA_06390</name>
</gene>
<proteinExistence type="predicted"/>
<dbReference type="AlphaFoldDB" id="A0A073KBG8"/>
<dbReference type="eggNOG" id="COG0860">
    <property type="taxonomic scope" value="Bacteria"/>
</dbReference>
<feature type="domain" description="MurNAc-LAA" evidence="3">
    <location>
        <begin position="99"/>
        <end position="207"/>
    </location>
</feature>
<dbReference type="SMART" id="SM00646">
    <property type="entry name" value="Ami_3"/>
    <property type="match status" value="1"/>
</dbReference>
<feature type="chain" id="PRO_5001692842" description="MurNAc-LAA domain-containing protein" evidence="2">
    <location>
        <begin position="33"/>
        <end position="280"/>
    </location>
</feature>
<dbReference type="Proteomes" id="UP000027778">
    <property type="component" value="Unassembled WGS sequence"/>
</dbReference>
<dbReference type="SUPFAM" id="SSF53187">
    <property type="entry name" value="Zn-dependent exopeptidases"/>
    <property type="match status" value="1"/>
</dbReference>
<dbReference type="Gene3D" id="3.40.630.40">
    <property type="entry name" value="Zn-dependent exopeptidases"/>
    <property type="match status" value="1"/>
</dbReference>
<accession>A0A073KBG8</accession>
<evidence type="ECO:0000313" key="4">
    <source>
        <dbReference type="EMBL" id="KEK23802.1"/>
    </source>
</evidence>
<keyword evidence="1" id="KW-0378">Hydrolase</keyword>
<reference evidence="4 5" key="1">
    <citation type="submission" date="2014-06" db="EMBL/GenBank/DDBJ databases">
        <title>Draft genome sequence of Bacillus gaemokensis JCM 15801 (MCCC 1A00707).</title>
        <authorList>
            <person name="Lai Q."/>
            <person name="Liu Y."/>
            <person name="Shao Z."/>
        </authorList>
    </citation>
    <scope>NUCLEOTIDE SEQUENCE [LARGE SCALE GENOMIC DNA]</scope>
    <source>
        <strain evidence="4 5">JCM 15801</strain>
    </source>
</reference>
<dbReference type="Pfam" id="PF01520">
    <property type="entry name" value="Amidase_3"/>
    <property type="match status" value="1"/>
</dbReference>
<keyword evidence="2" id="KW-0732">Signal</keyword>
<organism evidence="4 5">
    <name type="scientific">Bacillus gaemokensis</name>
    <dbReference type="NCBI Taxonomy" id="574375"/>
    <lineage>
        <taxon>Bacteria</taxon>
        <taxon>Bacillati</taxon>
        <taxon>Bacillota</taxon>
        <taxon>Bacilli</taxon>
        <taxon>Bacillales</taxon>
        <taxon>Bacillaceae</taxon>
        <taxon>Bacillus</taxon>
        <taxon>Bacillus cereus group</taxon>
    </lineage>
</organism>
<dbReference type="PANTHER" id="PTHR30404:SF0">
    <property type="entry name" value="N-ACETYLMURAMOYL-L-ALANINE AMIDASE AMIC"/>
    <property type="match status" value="1"/>
</dbReference>
<dbReference type="InterPro" id="IPR044081">
    <property type="entry name" value="DUF5776"/>
</dbReference>
<evidence type="ECO:0000259" key="3">
    <source>
        <dbReference type="SMART" id="SM00646"/>
    </source>
</evidence>
<dbReference type="InterPro" id="IPR050695">
    <property type="entry name" value="N-acetylmuramoyl_amidase_3"/>
</dbReference>
<dbReference type="InterPro" id="IPR002508">
    <property type="entry name" value="MurNAc-LAA_cat"/>
</dbReference>
<evidence type="ECO:0000313" key="5">
    <source>
        <dbReference type="Proteomes" id="UP000027778"/>
    </source>
</evidence>
<keyword evidence="5" id="KW-1185">Reference proteome</keyword>
<evidence type="ECO:0000256" key="2">
    <source>
        <dbReference type="SAM" id="SignalP"/>
    </source>
</evidence>
<dbReference type="STRING" id="574375.AZF08_20915"/>
<dbReference type="Pfam" id="PF19087">
    <property type="entry name" value="DUF5776"/>
    <property type="match status" value="1"/>
</dbReference>
<dbReference type="GO" id="GO:0008745">
    <property type="term" value="F:N-acetylmuramoyl-L-alanine amidase activity"/>
    <property type="evidence" value="ECO:0007669"/>
    <property type="project" value="InterPro"/>
</dbReference>
<feature type="signal peptide" evidence="2">
    <location>
        <begin position="1"/>
        <end position="32"/>
    </location>
</feature>
<dbReference type="GO" id="GO:0030288">
    <property type="term" value="C:outer membrane-bounded periplasmic space"/>
    <property type="evidence" value="ECO:0007669"/>
    <property type="project" value="TreeGrafter"/>
</dbReference>
<dbReference type="OrthoDB" id="9763643at2"/>
<dbReference type="PANTHER" id="PTHR30404">
    <property type="entry name" value="N-ACETYLMURAMOYL-L-ALANINE AMIDASE"/>
    <property type="match status" value="1"/>
</dbReference>
<protein>
    <recommendedName>
        <fullName evidence="3">MurNAc-LAA domain-containing protein</fullName>
    </recommendedName>
</protein>